<dbReference type="Pfam" id="PF20566">
    <property type="entry name" value="Eap1"/>
    <property type="match status" value="1"/>
</dbReference>
<feature type="region of interest" description="Disordered" evidence="1">
    <location>
        <begin position="634"/>
        <end position="829"/>
    </location>
</feature>
<sequence length="829" mass="91015">MANQKYSPEFLRALRQSPLVSKPHGLPSIEQWMDTASTVEANQRRARPPGTRPDELLLNTDKQTQRPSLMQTRSSARVTSGSAGDTFLGPPKTAFASASRIATKPLDSPNQPTNGQDDDPATHNRSDTDSRSFRTRQTEAPGSLTNGRRFGREDGDGWTNVRNRKGSTGHEDTERMNRGDLIRDRPFGRGDRDRHANEPERRPGRGGVGRGRHESGSWRTPPASAGLDVDWEMPLRHGMNDKDRRTNRDFRNEQEPEWLDEPAASFESTTKHDSKSHTAEDFQRWKAQMKGNKAETEKKTEESNKTPTSAKASKPASKPTTPLAVDEELGKLSGWGSTKTTEAKSEGIKSASGPVKESRFKSFFSPRDQPSHIEASSQAENTTATATNDKDPDKEGFNLIMQKLLAQNLQSSSQSDNTSIQSNPLGTLFGNMNESKEQSYGQKKQYDEKRDPRQSGFDPWSPLSQRPSSGLVPPPQVEQSSRTPQCESAFQDFSTRTAPRNQQDEQQALADARRDLLLSLMKAHPNVGVEAPPAFADHHSPDDPDFQIFINDEPPQQPAPRSSRGPPSGFFDERFANDFDRQQQQQQPKQHQQPPLDYEQEMLGRRPSHPQRGPNNFFDDPAISNYQRRNQIPEPEQRFTGNPIGPGSNLPFFDGPFQGGAIPLAQQHQQQQHSSQTQTPQQRHDVGPPPGFNLPPFRNPQPQPPPLSAGFPPGFSPNQGNFNMNRNIPPMDGHQGNRGMALPPPGGGPNGPPPHMFPGGGPPGAPPGFFNNGPPSAPPPGFPGFPGGPQGFGPDGLSVGRGTGIHGGLGGQQGNGRGQPFGMDGRMFR</sequence>
<feature type="compositionally biased region" description="Polar residues" evidence="1">
    <location>
        <begin position="374"/>
        <end position="387"/>
    </location>
</feature>
<feature type="compositionally biased region" description="Pro residues" evidence="1">
    <location>
        <begin position="742"/>
        <end position="766"/>
    </location>
</feature>
<keyword evidence="3" id="KW-1185">Reference proteome</keyword>
<feature type="compositionally biased region" description="Polar residues" evidence="1">
    <location>
        <begin position="477"/>
        <end position="506"/>
    </location>
</feature>
<protein>
    <submittedName>
        <fullName evidence="2">Uncharacterized protein</fullName>
    </submittedName>
</protein>
<feature type="compositionally biased region" description="Basic and acidic residues" evidence="1">
    <location>
        <begin position="571"/>
        <end position="581"/>
    </location>
</feature>
<feature type="compositionally biased region" description="Basic and acidic residues" evidence="1">
    <location>
        <begin position="120"/>
        <end position="132"/>
    </location>
</feature>
<evidence type="ECO:0000313" key="2">
    <source>
        <dbReference type="EMBL" id="KAF2239870.1"/>
    </source>
</evidence>
<feature type="region of interest" description="Disordered" evidence="1">
    <location>
        <begin position="528"/>
        <end position="622"/>
    </location>
</feature>
<dbReference type="AlphaFoldDB" id="A0A6A6HR05"/>
<accession>A0A6A6HR05</accession>
<feature type="compositionally biased region" description="Basic and acidic residues" evidence="1">
    <location>
        <begin position="168"/>
        <end position="203"/>
    </location>
</feature>
<feature type="compositionally biased region" description="Low complexity" evidence="1">
    <location>
        <begin position="559"/>
        <end position="569"/>
    </location>
</feature>
<evidence type="ECO:0000256" key="1">
    <source>
        <dbReference type="SAM" id="MobiDB-lite"/>
    </source>
</evidence>
<gene>
    <name evidence="2" type="ORF">EV356DRAFT_495684</name>
</gene>
<dbReference type="EMBL" id="ML991771">
    <property type="protein sequence ID" value="KAF2239870.1"/>
    <property type="molecule type" value="Genomic_DNA"/>
</dbReference>
<feature type="region of interest" description="Disordered" evidence="1">
    <location>
        <begin position="18"/>
        <end position="510"/>
    </location>
</feature>
<dbReference type="InterPro" id="IPR046784">
    <property type="entry name" value="Eap1"/>
</dbReference>
<feature type="compositionally biased region" description="Polar residues" evidence="1">
    <location>
        <begin position="60"/>
        <end position="83"/>
    </location>
</feature>
<name>A0A6A6HR05_VIRVR</name>
<feature type="compositionally biased region" description="Basic and acidic residues" evidence="1">
    <location>
        <begin position="444"/>
        <end position="453"/>
    </location>
</feature>
<proteinExistence type="predicted"/>
<reference evidence="2" key="1">
    <citation type="journal article" date="2020" name="Stud. Mycol.">
        <title>101 Dothideomycetes genomes: a test case for predicting lifestyles and emergence of pathogens.</title>
        <authorList>
            <person name="Haridas S."/>
            <person name="Albert R."/>
            <person name="Binder M."/>
            <person name="Bloem J."/>
            <person name="Labutti K."/>
            <person name="Salamov A."/>
            <person name="Andreopoulos B."/>
            <person name="Baker S."/>
            <person name="Barry K."/>
            <person name="Bills G."/>
            <person name="Bluhm B."/>
            <person name="Cannon C."/>
            <person name="Castanera R."/>
            <person name="Culley D."/>
            <person name="Daum C."/>
            <person name="Ezra D."/>
            <person name="Gonzalez J."/>
            <person name="Henrissat B."/>
            <person name="Kuo A."/>
            <person name="Liang C."/>
            <person name="Lipzen A."/>
            <person name="Lutzoni F."/>
            <person name="Magnuson J."/>
            <person name="Mondo S."/>
            <person name="Nolan M."/>
            <person name="Ohm R."/>
            <person name="Pangilinan J."/>
            <person name="Park H.-J."/>
            <person name="Ramirez L."/>
            <person name="Alfaro M."/>
            <person name="Sun H."/>
            <person name="Tritt A."/>
            <person name="Yoshinaga Y."/>
            <person name="Zwiers L.-H."/>
            <person name="Turgeon B."/>
            <person name="Goodwin S."/>
            <person name="Spatafora J."/>
            <person name="Crous P."/>
            <person name="Grigoriev I."/>
        </authorList>
    </citation>
    <scope>NUCLEOTIDE SEQUENCE</scope>
    <source>
        <strain evidence="2">Tuck. ex Michener</strain>
    </source>
</reference>
<feature type="compositionally biased region" description="Basic and acidic residues" evidence="1">
    <location>
        <begin position="292"/>
        <end position="304"/>
    </location>
</feature>
<feature type="compositionally biased region" description="Basic and acidic residues" evidence="1">
    <location>
        <begin position="233"/>
        <end position="254"/>
    </location>
</feature>
<evidence type="ECO:0000313" key="3">
    <source>
        <dbReference type="Proteomes" id="UP000800092"/>
    </source>
</evidence>
<feature type="compositionally biased region" description="Gly residues" evidence="1">
    <location>
        <begin position="784"/>
        <end position="819"/>
    </location>
</feature>
<feature type="compositionally biased region" description="Polar residues" evidence="1">
    <location>
        <begin position="430"/>
        <end position="442"/>
    </location>
</feature>
<organism evidence="2 3">
    <name type="scientific">Viridothelium virens</name>
    <name type="common">Speckled blister lichen</name>
    <name type="synonym">Trypethelium virens</name>
    <dbReference type="NCBI Taxonomy" id="1048519"/>
    <lineage>
        <taxon>Eukaryota</taxon>
        <taxon>Fungi</taxon>
        <taxon>Dikarya</taxon>
        <taxon>Ascomycota</taxon>
        <taxon>Pezizomycotina</taxon>
        <taxon>Dothideomycetes</taxon>
        <taxon>Dothideomycetes incertae sedis</taxon>
        <taxon>Trypetheliales</taxon>
        <taxon>Trypetheliaceae</taxon>
        <taxon>Viridothelium</taxon>
    </lineage>
</organism>
<feature type="compositionally biased region" description="Low complexity" evidence="1">
    <location>
        <begin position="582"/>
        <end position="595"/>
    </location>
</feature>
<feature type="compositionally biased region" description="Pro residues" evidence="1">
    <location>
        <begin position="687"/>
        <end position="707"/>
    </location>
</feature>
<dbReference type="Proteomes" id="UP000800092">
    <property type="component" value="Unassembled WGS sequence"/>
</dbReference>
<feature type="compositionally biased region" description="Low complexity" evidence="1">
    <location>
        <begin position="708"/>
        <end position="717"/>
    </location>
</feature>
<feature type="compositionally biased region" description="Low complexity" evidence="1">
    <location>
        <begin position="402"/>
        <end position="423"/>
    </location>
</feature>
<feature type="compositionally biased region" description="Low complexity" evidence="1">
    <location>
        <begin position="666"/>
        <end position="681"/>
    </location>
</feature>
<dbReference type="OrthoDB" id="2504266at2759"/>
<feature type="compositionally biased region" description="Basic and acidic residues" evidence="1">
    <location>
        <begin position="269"/>
        <end position="284"/>
    </location>
</feature>